<evidence type="ECO:0000313" key="13">
    <source>
        <dbReference type="EMBL" id="KGQ31379.1"/>
    </source>
</evidence>
<evidence type="ECO:0000256" key="1">
    <source>
        <dbReference type="ARBA" id="ARBA00001947"/>
    </source>
</evidence>
<reference evidence="13 14" key="1">
    <citation type="submission" date="2014-08" db="EMBL/GenBank/DDBJ databases">
        <title>Chaperone-usher fimbriae in a diverse selection of Gallibacterium genomes.</title>
        <authorList>
            <person name="Kudirkiene E."/>
            <person name="Bager R.J."/>
            <person name="Johnson T.J."/>
            <person name="Bojesen A.M."/>
        </authorList>
    </citation>
    <scope>NUCLEOTIDE SEQUENCE [LARGE SCALE GENOMIC DNA]</scope>
    <source>
        <strain evidence="13 14">CCM5976</strain>
    </source>
</reference>
<dbReference type="RefSeq" id="WP_013745069.1">
    <property type="nucleotide sequence ID" value="NZ_JPXY01000034.1"/>
</dbReference>
<gene>
    <name evidence="13" type="ORF">P375_07930</name>
</gene>
<keyword evidence="3" id="KW-0645">Protease</keyword>
<dbReference type="AlphaFoldDB" id="A0A0A2Y1I4"/>
<evidence type="ECO:0000256" key="12">
    <source>
        <dbReference type="SAM" id="SignalP"/>
    </source>
</evidence>
<evidence type="ECO:0000256" key="8">
    <source>
        <dbReference type="ARBA" id="ARBA00023049"/>
    </source>
</evidence>
<dbReference type="GO" id="GO:0008237">
    <property type="term" value="F:metallopeptidase activity"/>
    <property type="evidence" value="ECO:0007669"/>
    <property type="project" value="UniProtKB-KW"/>
</dbReference>
<feature type="chain" id="PRO_5001997004" description="Murein endopeptidase K" evidence="12">
    <location>
        <begin position="31"/>
        <end position="186"/>
    </location>
</feature>
<keyword evidence="8" id="KW-0482">Metalloprotease</keyword>
<keyword evidence="4" id="KW-0479">Metal-binding</keyword>
<comment type="pathway">
    <text evidence="2">Cell wall biogenesis; cell wall polysaccharide biosynthesis.</text>
</comment>
<evidence type="ECO:0000256" key="10">
    <source>
        <dbReference type="ARBA" id="ARBA00093448"/>
    </source>
</evidence>
<sequence>MGNIDQSRRKWLSLGGIILGSSFVANSALAALSTAAPKILHFKNINTGEKLSSPFSPNKGLAKSELQKLNYLMRDRRSNLVHNMDPKLFMKFYQIQSRLGLRSCEISVICGYRAPATNAAMHRRSKGVASNSYHMRGQAIDFRIDNVALNRVREVAQSLKNGGVGYYPRSNFVHVDTGPVRTWRGS</sequence>
<evidence type="ECO:0000256" key="3">
    <source>
        <dbReference type="ARBA" id="ARBA00022670"/>
    </source>
</evidence>
<proteinExistence type="inferred from homology"/>
<dbReference type="InterPro" id="IPR010275">
    <property type="entry name" value="MepK"/>
</dbReference>
<evidence type="ECO:0000256" key="11">
    <source>
        <dbReference type="ARBA" id="ARBA00093666"/>
    </source>
</evidence>
<keyword evidence="7" id="KW-0862">Zinc</keyword>
<dbReference type="Pfam" id="PF05951">
    <property type="entry name" value="Peptidase_M15_2"/>
    <property type="match status" value="1"/>
</dbReference>
<dbReference type="EMBL" id="JPXY01000034">
    <property type="protein sequence ID" value="KGQ31379.1"/>
    <property type="molecule type" value="Genomic_DNA"/>
</dbReference>
<feature type="signal peptide" evidence="12">
    <location>
        <begin position="1"/>
        <end position="30"/>
    </location>
</feature>
<dbReference type="Proteomes" id="UP000030418">
    <property type="component" value="Unassembled WGS sequence"/>
</dbReference>
<evidence type="ECO:0000256" key="2">
    <source>
        <dbReference type="ARBA" id="ARBA00004776"/>
    </source>
</evidence>
<accession>A0A0A2Y1I4</accession>
<comment type="cofactor">
    <cofactor evidence="1">
        <name>Zn(2+)</name>
        <dbReference type="ChEBI" id="CHEBI:29105"/>
    </cofactor>
</comment>
<organism evidence="13 14">
    <name type="scientific">Gallibacterium genomosp. 2</name>
    <dbReference type="NCBI Taxonomy" id="155517"/>
    <lineage>
        <taxon>Bacteria</taxon>
        <taxon>Pseudomonadati</taxon>
        <taxon>Pseudomonadota</taxon>
        <taxon>Gammaproteobacteria</taxon>
        <taxon>Pasteurellales</taxon>
        <taxon>Pasteurellaceae</taxon>
        <taxon>Gallibacterium</taxon>
    </lineage>
</organism>
<evidence type="ECO:0000256" key="5">
    <source>
        <dbReference type="ARBA" id="ARBA00022729"/>
    </source>
</evidence>
<keyword evidence="14" id="KW-1185">Reference proteome</keyword>
<dbReference type="PANTHER" id="PTHR37425:SF1">
    <property type="entry name" value="OUTER MEMBRANE PROTEIN"/>
    <property type="match status" value="1"/>
</dbReference>
<evidence type="ECO:0000256" key="6">
    <source>
        <dbReference type="ARBA" id="ARBA00022801"/>
    </source>
</evidence>
<dbReference type="PANTHER" id="PTHR37425">
    <property type="match status" value="1"/>
</dbReference>
<dbReference type="GO" id="GO:0006508">
    <property type="term" value="P:proteolysis"/>
    <property type="evidence" value="ECO:0007669"/>
    <property type="project" value="UniProtKB-KW"/>
</dbReference>
<dbReference type="GO" id="GO:0046872">
    <property type="term" value="F:metal ion binding"/>
    <property type="evidence" value="ECO:0007669"/>
    <property type="project" value="UniProtKB-KW"/>
</dbReference>
<evidence type="ECO:0000256" key="4">
    <source>
        <dbReference type="ARBA" id="ARBA00022723"/>
    </source>
</evidence>
<evidence type="ECO:0000313" key="14">
    <source>
        <dbReference type="Proteomes" id="UP000030418"/>
    </source>
</evidence>
<dbReference type="Gene3D" id="3.30.1380.10">
    <property type="match status" value="1"/>
</dbReference>
<dbReference type="GeneID" id="77263810"/>
<dbReference type="GO" id="GO:0071555">
    <property type="term" value="P:cell wall organization"/>
    <property type="evidence" value="ECO:0007669"/>
    <property type="project" value="UniProtKB-KW"/>
</dbReference>
<evidence type="ECO:0000256" key="7">
    <source>
        <dbReference type="ARBA" id="ARBA00022833"/>
    </source>
</evidence>
<dbReference type="InterPro" id="IPR009045">
    <property type="entry name" value="Zn_M74/Hedgehog-like"/>
</dbReference>
<keyword evidence="6" id="KW-0378">Hydrolase</keyword>
<name>A0A0A2Y1I4_9PAST</name>
<keyword evidence="9" id="KW-0961">Cell wall biogenesis/degradation</keyword>
<protein>
    <recommendedName>
        <fullName evidence="11">Murein endopeptidase K</fullName>
    </recommendedName>
</protein>
<keyword evidence="5 12" id="KW-0732">Signal</keyword>
<dbReference type="SUPFAM" id="SSF55166">
    <property type="entry name" value="Hedgehog/DD-peptidase"/>
    <property type="match status" value="1"/>
</dbReference>
<comment type="similarity">
    <text evidence="10">Belongs to the peptidase M15 family.</text>
</comment>
<evidence type="ECO:0000256" key="9">
    <source>
        <dbReference type="ARBA" id="ARBA00023316"/>
    </source>
</evidence>
<comment type="caution">
    <text evidence="13">The sequence shown here is derived from an EMBL/GenBank/DDBJ whole genome shotgun (WGS) entry which is preliminary data.</text>
</comment>